<dbReference type="PANTHER" id="PTHR46884:SF1">
    <property type="entry name" value="COLLECTRIN"/>
    <property type="match status" value="1"/>
</dbReference>
<dbReference type="InterPro" id="IPR031588">
    <property type="entry name" value="Collectrin_dom"/>
</dbReference>
<evidence type="ECO:0000256" key="3">
    <source>
        <dbReference type="ARBA" id="ARBA00022553"/>
    </source>
</evidence>
<keyword evidence="2" id="KW-1003">Cell membrane</keyword>
<evidence type="ECO:0000313" key="12">
    <source>
        <dbReference type="Proteomes" id="UP000515152"/>
    </source>
</evidence>
<dbReference type="Proteomes" id="UP000515152">
    <property type="component" value="Chromosome 10"/>
</dbReference>
<evidence type="ECO:0000256" key="10">
    <source>
        <dbReference type="SAM" id="SignalP"/>
    </source>
</evidence>
<feature type="chain" id="PRO_5027686227" evidence="10">
    <location>
        <begin position="16"/>
        <end position="220"/>
    </location>
</feature>
<keyword evidence="4 9" id="KW-0812">Transmembrane</keyword>
<evidence type="ECO:0000313" key="13">
    <source>
        <dbReference type="RefSeq" id="XP_031431044.1"/>
    </source>
</evidence>
<evidence type="ECO:0000259" key="11">
    <source>
        <dbReference type="PROSITE" id="PS52010"/>
    </source>
</evidence>
<dbReference type="OrthoDB" id="9899436at2759"/>
<dbReference type="KEGG" id="char:105893973"/>
<dbReference type="GO" id="GO:0070062">
    <property type="term" value="C:extracellular exosome"/>
    <property type="evidence" value="ECO:0007669"/>
    <property type="project" value="TreeGrafter"/>
</dbReference>
<feature type="domain" description="Collectrin-like" evidence="11">
    <location>
        <begin position="23"/>
        <end position="220"/>
    </location>
</feature>
<dbReference type="GO" id="GO:0051957">
    <property type="term" value="P:positive regulation of amino acid transport"/>
    <property type="evidence" value="ECO:0007669"/>
    <property type="project" value="TreeGrafter"/>
</dbReference>
<keyword evidence="3" id="KW-0597">Phosphoprotein</keyword>
<dbReference type="PANTHER" id="PTHR46884">
    <property type="entry name" value="COLLECTRIN"/>
    <property type="match status" value="1"/>
</dbReference>
<sequence length="220" mass="24524">MFPLLLLLCLPPALAAVDCNTEYKNGYQVRLSIKTALGDQAYDWNESEMFLFRATIAFAMRKFNKTEAYEVSNIVVCNQTPRVSFWFIVTSPEDPAQAISKNIVEQAVRESRNRINNAFLLTDKSLEFLGIPPTLAAPIIPATPPWLIVFGVVIGAVCAGIVALLVTSFVKRRREKKAKVVPEEEDQAKGTDKAVTGETFEDRNGVYNLGFADDDRFTQL</sequence>
<dbReference type="AlphaFoldDB" id="A0A6P8FWH3"/>
<dbReference type="PROSITE" id="PS52010">
    <property type="entry name" value="COLLECTRIN_LIKE"/>
    <property type="match status" value="1"/>
</dbReference>
<keyword evidence="8" id="KW-0325">Glycoprotein</keyword>
<evidence type="ECO:0000256" key="9">
    <source>
        <dbReference type="SAM" id="Phobius"/>
    </source>
</evidence>
<feature type="signal peptide" evidence="10">
    <location>
        <begin position="1"/>
        <end position="15"/>
    </location>
</feature>
<feature type="transmembrane region" description="Helical" evidence="9">
    <location>
        <begin position="146"/>
        <end position="170"/>
    </location>
</feature>
<dbReference type="GO" id="GO:0005886">
    <property type="term" value="C:plasma membrane"/>
    <property type="evidence" value="ECO:0007669"/>
    <property type="project" value="UniProtKB-SubCell"/>
</dbReference>
<evidence type="ECO:0000256" key="5">
    <source>
        <dbReference type="ARBA" id="ARBA00022729"/>
    </source>
</evidence>
<dbReference type="GeneID" id="105893973"/>
<keyword evidence="12" id="KW-1185">Reference proteome</keyword>
<gene>
    <name evidence="13" type="primary">LOC105893973</name>
</gene>
<dbReference type="InterPro" id="IPR042944">
    <property type="entry name" value="Collectrin"/>
</dbReference>
<comment type="subcellular location">
    <subcellularLocation>
        <location evidence="1">Cell membrane</location>
        <topology evidence="1">Single-pass type I membrane protein</topology>
    </subcellularLocation>
</comment>
<evidence type="ECO:0000256" key="8">
    <source>
        <dbReference type="ARBA" id="ARBA00023180"/>
    </source>
</evidence>
<name>A0A6P8FWH3_CLUHA</name>
<evidence type="ECO:0000256" key="6">
    <source>
        <dbReference type="ARBA" id="ARBA00022989"/>
    </source>
</evidence>
<keyword evidence="5 10" id="KW-0732">Signal</keyword>
<organism evidence="12 13">
    <name type="scientific">Clupea harengus</name>
    <name type="common">Atlantic herring</name>
    <dbReference type="NCBI Taxonomy" id="7950"/>
    <lineage>
        <taxon>Eukaryota</taxon>
        <taxon>Metazoa</taxon>
        <taxon>Chordata</taxon>
        <taxon>Craniata</taxon>
        <taxon>Vertebrata</taxon>
        <taxon>Euteleostomi</taxon>
        <taxon>Actinopterygii</taxon>
        <taxon>Neopterygii</taxon>
        <taxon>Teleostei</taxon>
        <taxon>Clupei</taxon>
        <taxon>Clupeiformes</taxon>
        <taxon>Clupeoidei</taxon>
        <taxon>Clupeidae</taxon>
        <taxon>Clupea</taxon>
    </lineage>
</organism>
<keyword evidence="7 9" id="KW-0472">Membrane</keyword>
<evidence type="ECO:0000256" key="1">
    <source>
        <dbReference type="ARBA" id="ARBA00004251"/>
    </source>
</evidence>
<dbReference type="RefSeq" id="XP_031431044.1">
    <property type="nucleotide sequence ID" value="XM_031575184.2"/>
</dbReference>
<accession>A0A6P8FWH3</accession>
<proteinExistence type="predicted"/>
<dbReference type="Pfam" id="PF16959">
    <property type="entry name" value="Collectrin"/>
    <property type="match status" value="1"/>
</dbReference>
<keyword evidence="6 9" id="KW-1133">Transmembrane helix</keyword>
<reference evidence="13" key="1">
    <citation type="submission" date="2025-08" db="UniProtKB">
        <authorList>
            <consortium name="RefSeq"/>
        </authorList>
    </citation>
    <scope>IDENTIFICATION</scope>
</reference>
<protein>
    <submittedName>
        <fullName evidence="13">Collectrin-like</fullName>
    </submittedName>
</protein>
<evidence type="ECO:0000256" key="7">
    <source>
        <dbReference type="ARBA" id="ARBA00023136"/>
    </source>
</evidence>
<evidence type="ECO:0000256" key="2">
    <source>
        <dbReference type="ARBA" id="ARBA00022475"/>
    </source>
</evidence>
<evidence type="ECO:0000256" key="4">
    <source>
        <dbReference type="ARBA" id="ARBA00022692"/>
    </source>
</evidence>